<reference evidence="2 3" key="1">
    <citation type="submission" date="2022-11" db="EMBL/GenBank/DDBJ databases">
        <title>Minimal conservation of predation-associated metabolite biosynthetic gene clusters underscores biosynthetic potential of Myxococcota including descriptions for ten novel species: Archangium lansinium sp. nov., Myxococcus landrumus sp. nov., Nannocystis bai.</title>
        <authorList>
            <person name="Ahearne A."/>
            <person name="Stevens C."/>
            <person name="Dowd S."/>
        </authorList>
    </citation>
    <scope>NUCLEOTIDE SEQUENCE [LARGE SCALE GENOMIC DNA]</scope>
    <source>
        <strain evidence="2 3">NCWAL01</strain>
    </source>
</reference>
<dbReference type="Proteomes" id="UP001221838">
    <property type="component" value="Unassembled WGS sequence"/>
</dbReference>
<dbReference type="Pfam" id="PF12867">
    <property type="entry name" value="DinB_2"/>
    <property type="match status" value="1"/>
</dbReference>
<evidence type="ECO:0000259" key="1">
    <source>
        <dbReference type="Pfam" id="PF12867"/>
    </source>
</evidence>
<organism evidence="2 3">
    <name type="scientific">Stigmatella ashevillensis</name>
    <dbReference type="NCBI Taxonomy" id="2995309"/>
    <lineage>
        <taxon>Bacteria</taxon>
        <taxon>Pseudomonadati</taxon>
        <taxon>Myxococcota</taxon>
        <taxon>Myxococcia</taxon>
        <taxon>Myxococcales</taxon>
        <taxon>Cystobacterineae</taxon>
        <taxon>Archangiaceae</taxon>
        <taxon>Stigmatella</taxon>
    </lineage>
</organism>
<dbReference type="EMBL" id="JAQNDM010000002">
    <property type="protein sequence ID" value="MDC0714151.1"/>
    <property type="molecule type" value="Genomic_DNA"/>
</dbReference>
<dbReference type="RefSeq" id="WP_272144708.1">
    <property type="nucleotide sequence ID" value="NZ_JAQNDM010000002.1"/>
</dbReference>
<dbReference type="InterPro" id="IPR034660">
    <property type="entry name" value="DinB/YfiT-like"/>
</dbReference>
<proteinExistence type="predicted"/>
<sequence length="171" mass="19834">MAEPIRDTLLRQLETAWALTRYHLEGLTTEECLRRPARVGLHVQRDADGHWCAEWPEHEGYNLGPASIAWLTWHLGFWWSMVLNHSFGDATLVREKVYWPGTADEVREGISRLHDGWRAEVERLSDEDLRSTERTRWPLQGKPFGDIVAWVNLELMKNAAEIGYARFVLAV</sequence>
<dbReference type="InterPro" id="IPR024775">
    <property type="entry name" value="DinB-like"/>
</dbReference>
<feature type="domain" description="DinB-like" evidence="1">
    <location>
        <begin position="12"/>
        <end position="162"/>
    </location>
</feature>
<gene>
    <name evidence="2" type="ORF">POL68_37140</name>
</gene>
<evidence type="ECO:0000313" key="3">
    <source>
        <dbReference type="Proteomes" id="UP001221838"/>
    </source>
</evidence>
<keyword evidence="3" id="KW-1185">Reference proteome</keyword>
<accession>A0ABT5DP57</accession>
<evidence type="ECO:0000313" key="2">
    <source>
        <dbReference type="EMBL" id="MDC0714151.1"/>
    </source>
</evidence>
<protein>
    <submittedName>
        <fullName evidence="2">DinB family protein</fullName>
    </submittedName>
</protein>
<comment type="caution">
    <text evidence="2">The sequence shown here is derived from an EMBL/GenBank/DDBJ whole genome shotgun (WGS) entry which is preliminary data.</text>
</comment>
<dbReference type="SUPFAM" id="SSF109854">
    <property type="entry name" value="DinB/YfiT-like putative metalloenzymes"/>
    <property type="match status" value="1"/>
</dbReference>
<name>A0ABT5DP57_9BACT</name>